<keyword evidence="3" id="KW-1185">Reference proteome</keyword>
<comment type="caution">
    <text evidence="2">The sequence shown here is derived from an EMBL/GenBank/DDBJ whole genome shotgun (WGS) entry which is preliminary data.</text>
</comment>
<keyword evidence="1" id="KW-0812">Transmembrane</keyword>
<reference evidence="2 3" key="1">
    <citation type="submission" date="2019-03" db="EMBL/GenBank/DDBJ databases">
        <title>Genomic Encyclopedia of Type Strains, Phase III (KMG-III): the genomes of soil and plant-associated and newly described type strains.</title>
        <authorList>
            <person name="Whitman W."/>
        </authorList>
    </citation>
    <scope>NUCLEOTIDE SEQUENCE [LARGE SCALE GENOMIC DNA]</scope>
    <source>
        <strain evidence="2 3">CGMCC 1.12802</strain>
    </source>
</reference>
<accession>A0A4R8I400</accession>
<organism evidence="2 3">
    <name type="scientific">Epilithonimonas xixisoli</name>
    <dbReference type="NCBI Taxonomy" id="1476462"/>
    <lineage>
        <taxon>Bacteria</taxon>
        <taxon>Pseudomonadati</taxon>
        <taxon>Bacteroidota</taxon>
        <taxon>Flavobacteriia</taxon>
        <taxon>Flavobacteriales</taxon>
        <taxon>Weeksellaceae</taxon>
        <taxon>Chryseobacterium group</taxon>
        <taxon>Epilithonimonas</taxon>
    </lineage>
</organism>
<sequence>MSKKNPLILLVLLLLPNFVLANAGSPMMWFGFIHLVWINAIIGIYESKILTSKFNVSNRKWLIILANYVSMFIGLYYIAPHFSELSGNTDFWGGKTRLGEYKLGGFLSGMGISFIATLIIEFPFYFLALKQKTKDWSIIKPFIFANLITNIIMFIIYFIIVSFGVKWN</sequence>
<proteinExistence type="predicted"/>
<keyword evidence="1" id="KW-0472">Membrane</keyword>
<dbReference type="Proteomes" id="UP000295313">
    <property type="component" value="Unassembled WGS sequence"/>
</dbReference>
<dbReference type="EMBL" id="SOEO01000003">
    <property type="protein sequence ID" value="TDX82983.1"/>
    <property type="molecule type" value="Genomic_DNA"/>
</dbReference>
<gene>
    <name evidence="2" type="ORF">B0I22_3036</name>
</gene>
<evidence type="ECO:0000256" key="1">
    <source>
        <dbReference type="SAM" id="Phobius"/>
    </source>
</evidence>
<dbReference type="RefSeq" id="WP_133945943.1">
    <property type="nucleotide sequence ID" value="NZ_SOEO01000003.1"/>
</dbReference>
<name>A0A4R8I400_9FLAO</name>
<protein>
    <submittedName>
        <fullName evidence="2">Uncharacterized protein</fullName>
    </submittedName>
</protein>
<evidence type="ECO:0000313" key="3">
    <source>
        <dbReference type="Proteomes" id="UP000295313"/>
    </source>
</evidence>
<feature type="transmembrane region" description="Helical" evidence="1">
    <location>
        <begin position="106"/>
        <end position="129"/>
    </location>
</feature>
<feature type="transmembrane region" description="Helical" evidence="1">
    <location>
        <begin position="31"/>
        <end position="49"/>
    </location>
</feature>
<feature type="transmembrane region" description="Helical" evidence="1">
    <location>
        <begin position="141"/>
        <end position="165"/>
    </location>
</feature>
<dbReference type="AlphaFoldDB" id="A0A4R8I400"/>
<evidence type="ECO:0000313" key="2">
    <source>
        <dbReference type="EMBL" id="TDX82983.1"/>
    </source>
</evidence>
<keyword evidence="1" id="KW-1133">Transmembrane helix</keyword>
<dbReference type="OrthoDB" id="1257056at2"/>
<feature type="transmembrane region" description="Helical" evidence="1">
    <location>
        <begin position="61"/>
        <end position="79"/>
    </location>
</feature>